<name>A0ABN8NRQ1_9CNID</name>
<reference evidence="12 13" key="1">
    <citation type="submission" date="2022-05" db="EMBL/GenBank/DDBJ databases">
        <authorList>
            <consortium name="Genoscope - CEA"/>
            <person name="William W."/>
        </authorList>
    </citation>
    <scope>NUCLEOTIDE SEQUENCE [LARGE SCALE GENOMIC DNA]</scope>
</reference>
<evidence type="ECO:0000313" key="12">
    <source>
        <dbReference type="EMBL" id="CAH3119566.1"/>
    </source>
</evidence>
<feature type="compositionally biased region" description="Basic and acidic residues" evidence="9">
    <location>
        <begin position="419"/>
        <end position="428"/>
    </location>
</feature>
<comment type="caution">
    <text evidence="12">The sequence shown here is derived from an EMBL/GenBank/DDBJ whole genome shotgun (WGS) entry which is preliminary data.</text>
</comment>
<proteinExistence type="predicted"/>
<feature type="compositionally biased region" description="Basic and acidic residues" evidence="9">
    <location>
        <begin position="441"/>
        <end position="453"/>
    </location>
</feature>
<dbReference type="PANTHER" id="PTHR13962:SF22">
    <property type="entry name" value="FORKHEAD BOX PROTEIN N3-LIKE PROTEIN"/>
    <property type="match status" value="1"/>
</dbReference>
<evidence type="ECO:0000256" key="6">
    <source>
        <dbReference type="ARBA" id="ARBA00034657"/>
    </source>
</evidence>
<dbReference type="PROSITE" id="PS00658">
    <property type="entry name" value="FORK_HEAD_2"/>
    <property type="match status" value="1"/>
</dbReference>
<feature type="region of interest" description="Disordered" evidence="9">
    <location>
        <begin position="125"/>
        <end position="160"/>
    </location>
</feature>
<comment type="subcellular location">
    <subcellularLocation>
        <location evidence="1 8">Nucleus</location>
    </subcellularLocation>
</comment>
<dbReference type="Proteomes" id="UP001159405">
    <property type="component" value="Unassembled WGS sequence"/>
</dbReference>
<dbReference type="InterPro" id="IPR047119">
    <property type="entry name" value="FOXN2/3-like"/>
</dbReference>
<evidence type="ECO:0000256" key="5">
    <source>
        <dbReference type="ARBA" id="ARBA00023242"/>
    </source>
</evidence>
<gene>
    <name evidence="12" type="ORF">PLOB_00027404</name>
</gene>
<keyword evidence="2" id="KW-0805">Transcription regulation</keyword>
<feature type="region of interest" description="Disordered" evidence="9">
    <location>
        <begin position="263"/>
        <end position="283"/>
    </location>
</feature>
<keyword evidence="3 8" id="KW-0238">DNA-binding</keyword>
<dbReference type="InterPro" id="IPR047404">
    <property type="entry name" value="FH_FOXN3"/>
</dbReference>
<keyword evidence="13" id="KW-1185">Reference proteome</keyword>
<evidence type="ECO:0000256" key="8">
    <source>
        <dbReference type="PROSITE-ProRule" id="PRU00089"/>
    </source>
</evidence>
<feature type="region of interest" description="Disordered" evidence="9">
    <location>
        <begin position="385"/>
        <end position="470"/>
    </location>
</feature>
<dbReference type="CDD" id="cd20059">
    <property type="entry name" value="FH_FOXN3"/>
    <property type="match status" value="1"/>
</dbReference>
<sequence>MARGWEFPLAFMSILLLWERKVIELKKEVQVVVCRLTMPPIRKPDLDKLKLHPKPYLSRSVGASGFKNSLDKGAKFSLSSSCFGAITTEKGEPDDDLTSLNWLQSNDILKDFDVSATVPPVSPTADINGDIFETPPRGAQSKGPFSPDSLANKRKSPSKPPYSFSSLIFMAIEEAPMKKLPVKDIYNWIMEHFPYFRDARLGWKNSVRHNLSLNKCFKKVDKDKGQNVGKGSLWTVDPEYRPNLLQALKKTPAFHPYHNLLTTPPPSPKNHSSDSGTLGNGVGKIEIDPDAEAEAVATICMISTPPELRVAEMVRCQSCPPSETDKEDPLRKRAKEYYYRQRHRGSFSGAVSMAKDKSHSSLQTDSYGRNKKVTLSSSLSGIDSMRMRKDISPDSSLDGEFEFDHGGDSDEEDSEIDETMEKVVKDELSDSGYGQGLEDQNEQKKVSSKDKPQARHRRGRNNSTTEKMNAIAGADALLELANSAVMPLQSSNSASSSPVPLVS</sequence>
<dbReference type="InterPro" id="IPR030456">
    <property type="entry name" value="TF_fork_head_CS_2"/>
</dbReference>
<feature type="DNA-binding region" description="Fork-head" evidence="8">
    <location>
        <begin position="159"/>
        <end position="246"/>
    </location>
</feature>
<evidence type="ECO:0000313" key="13">
    <source>
        <dbReference type="Proteomes" id="UP001159405"/>
    </source>
</evidence>
<dbReference type="SUPFAM" id="SSF46785">
    <property type="entry name" value="Winged helix' DNA-binding domain"/>
    <property type="match status" value="1"/>
</dbReference>
<evidence type="ECO:0000256" key="4">
    <source>
        <dbReference type="ARBA" id="ARBA00023163"/>
    </source>
</evidence>
<dbReference type="InterPro" id="IPR036390">
    <property type="entry name" value="WH_DNA-bd_sf"/>
</dbReference>
<dbReference type="EMBL" id="CALNXK010000033">
    <property type="protein sequence ID" value="CAH3119566.1"/>
    <property type="molecule type" value="Genomic_DNA"/>
</dbReference>
<dbReference type="PROSITE" id="PS00657">
    <property type="entry name" value="FORK_HEAD_1"/>
    <property type="match status" value="1"/>
</dbReference>
<feature type="region of interest" description="Disordered" evidence="9">
    <location>
        <begin position="349"/>
        <end position="369"/>
    </location>
</feature>
<protein>
    <recommendedName>
        <fullName evidence="7">Forkhead box protein N3</fullName>
    </recommendedName>
</protein>
<evidence type="ECO:0000256" key="2">
    <source>
        <dbReference type="ARBA" id="ARBA00023015"/>
    </source>
</evidence>
<keyword evidence="5 8" id="KW-0539">Nucleus</keyword>
<feature type="domain" description="Fork-head" evidence="11">
    <location>
        <begin position="159"/>
        <end position="246"/>
    </location>
</feature>
<feature type="signal peptide" evidence="10">
    <location>
        <begin position="1"/>
        <end position="24"/>
    </location>
</feature>
<evidence type="ECO:0000256" key="9">
    <source>
        <dbReference type="SAM" id="MobiDB-lite"/>
    </source>
</evidence>
<dbReference type="InterPro" id="IPR036388">
    <property type="entry name" value="WH-like_DNA-bd_sf"/>
</dbReference>
<evidence type="ECO:0000256" key="10">
    <source>
        <dbReference type="SAM" id="SignalP"/>
    </source>
</evidence>
<feature type="chain" id="PRO_5045432177" description="Forkhead box protein N3" evidence="10">
    <location>
        <begin position="25"/>
        <end position="503"/>
    </location>
</feature>
<comment type="function">
    <text evidence="6">Acts as a transcriptional repressor. May be involved in DNA damage-inducible cell cycle arrests (checkpoints).</text>
</comment>
<dbReference type="Gene3D" id="1.10.10.10">
    <property type="entry name" value="Winged helix-like DNA-binding domain superfamily/Winged helix DNA-binding domain"/>
    <property type="match status" value="1"/>
</dbReference>
<keyword evidence="4" id="KW-0804">Transcription</keyword>
<feature type="compositionally biased region" description="Acidic residues" evidence="9">
    <location>
        <begin position="409"/>
        <end position="418"/>
    </location>
</feature>
<dbReference type="PROSITE" id="PS50039">
    <property type="entry name" value="FORK_HEAD_3"/>
    <property type="match status" value="1"/>
</dbReference>
<dbReference type="InterPro" id="IPR018122">
    <property type="entry name" value="TF_fork_head_CS_1"/>
</dbReference>
<evidence type="ECO:0000256" key="7">
    <source>
        <dbReference type="ARBA" id="ARBA00034870"/>
    </source>
</evidence>
<dbReference type="Pfam" id="PF00250">
    <property type="entry name" value="Forkhead"/>
    <property type="match status" value="1"/>
</dbReference>
<evidence type="ECO:0000256" key="3">
    <source>
        <dbReference type="ARBA" id="ARBA00023125"/>
    </source>
</evidence>
<evidence type="ECO:0000259" key="11">
    <source>
        <dbReference type="PROSITE" id="PS50039"/>
    </source>
</evidence>
<organism evidence="12 13">
    <name type="scientific">Porites lobata</name>
    <dbReference type="NCBI Taxonomy" id="104759"/>
    <lineage>
        <taxon>Eukaryota</taxon>
        <taxon>Metazoa</taxon>
        <taxon>Cnidaria</taxon>
        <taxon>Anthozoa</taxon>
        <taxon>Hexacorallia</taxon>
        <taxon>Scleractinia</taxon>
        <taxon>Fungiina</taxon>
        <taxon>Poritidae</taxon>
        <taxon>Porites</taxon>
    </lineage>
</organism>
<evidence type="ECO:0000256" key="1">
    <source>
        <dbReference type="ARBA" id="ARBA00004123"/>
    </source>
</evidence>
<dbReference type="PRINTS" id="PR00053">
    <property type="entry name" value="FORKHEAD"/>
</dbReference>
<feature type="compositionally biased region" description="Polar residues" evidence="9">
    <location>
        <begin position="360"/>
        <end position="369"/>
    </location>
</feature>
<dbReference type="SMART" id="SM00339">
    <property type="entry name" value="FH"/>
    <property type="match status" value="1"/>
</dbReference>
<keyword evidence="10" id="KW-0732">Signal</keyword>
<dbReference type="PANTHER" id="PTHR13962">
    <property type="entry name" value="FORKHEAD BOX PROTEIN N3-LIKE PROTEIN-RELATED"/>
    <property type="match status" value="1"/>
</dbReference>
<accession>A0ABN8NRQ1</accession>
<dbReference type="InterPro" id="IPR001766">
    <property type="entry name" value="Fork_head_dom"/>
</dbReference>